<dbReference type="InterPro" id="IPR024083">
    <property type="entry name" value="Fumarase/histidase_N"/>
</dbReference>
<comment type="caution">
    <text evidence="6">The sequence shown here is derived from an EMBL/GenBank/DDBJ whole genome shotgun (WGS) entry which is preliminary data.</text>
</comment>
<evidence type="ECO:0000256" key="3">
    <source>
        <dbReference type="ARBA" id="ARBA00023239"/>
    </source>
</evidence>
<dbReference type="PROSITE" id="PS00163">
    <property type="entry name" value="FUMARATE_LYASES"/>
    <property type="match status" value="1"/>
</dbReference>
<dbReference type="InterPro" id="IPR000362">
    <property type="entry name" value="Fumarate_lyase_fam"/>
</dbReference>
<gene>
    <name evidence="6" type="ORF">CDAUBV1_LOCUS16745</name>
</gene>
<dbReference type="SUPFAM" id="SSF48557">
    <property type="entry name" value="L-aspartase-like"/>
    <property type="match status" value="1"/>
</dbReference>
<dbReference type="InterPro" id="IPR022761">
    <property type="entry name" value="Fumarate_lyase_N"/>
</dbReference>
<evidence type="ECO:0000259" key="4">
    <source>
        <dbReference type="Pfam" id="PF00206"/>
    </source>
</evidence>
<accession>A0AAV2TZG5</accession>
<dbReference type="PANTHER" id="PTHR11444:SF1">
    <property type="entry name" value="FUMARATE HYDRATASE, MITOCHONDRIAL"/>
    <property type="match status" value="1"/>
</dbReference>
<dbReference type="Pfam" id="PF10415">
    <property type="entry name" value="FumaraseC_C"/>
    <property type="match status" value="1"/>
</dbReference>
<feature type="domain" description="Fumarase C C-terminal" evidence="5">
    <location>
        <begin position="433"/>
        <end position="485"/>
    </location>
</feature>
<evidence type="ECO:0000313" key="6">
    <source>
        <dbReference type="EMBL" id="CAL5141511.1"/>
    </source>
</evidence>
<dbReference type="GO" id="GO:0006106">
    <property type="term" value="P:fumarate metabolic process"/>
    <property type="evidence" value="ECO:0007669"/>
    <property type="project" value="InterPro"/>
</dbReference>
<dbReference type="GO" id="GO:0006099">
    <property type="term" value="P:tricarboxylic acid cycle"/>
    <property type="evidence" value="ECO:0007669"/>
    <property type="project" value="InterPro"/>
</dbReference>
<dbReference type="GO" id="GO:0006108">
    <property type="term" value="P:malate metabolic process"/>
    <property type="evidence" value="ECO:0007669"/>
    <property type="project" value="TreeGrafter"/>
</dbReference>
<dbReference type="CDD" id="cd01362">
    <property type="entry name" value="Fumarase_classII"/>
    <property type="match status" value="1"/>
</dbReference>
<evidence type="ECO:0000313" key="7">
    <source>
        <dbReference type="Proteomes" id="UP001497525"/>
    </source>
</evidence>
<dbReference type="Gene3D" id="1.20.200.10">
    <property type="entry name" value="Fumarase/aspartase (Central domain)"/>
    <property type="match status" value="1"/>
</dbReference>
<organism evidence="6 7">
    <name type="scientific">Calicophoron daubneyi</name>
    <name type="common">Rumen fluke</name>
    <name type="synonym">Paramphistomum daubneyi</name>
    <dbReference type="NCBI Taxonomy" id="300641"/>
    <lineage>
        <taxon>Eukaryota</taxon>
        <taxon>Metazoa</taxon>
        <taxon>Spiralia</taxon>
        <taxon>Lophotrochozoa</taxon>
        <taxon>Platyhelminthes</taxon>
        <taxon>Trematoda</taxon>
        <taxon>Digenea</taxon>
        <taxon>Plagiorchiida</taxon>
        <taxon>Pronocephalata</taxon>
        <taxon>Paramphistomoidea</taxon>
        <taxon>Paramphistomidae</taxon>
        <taxon>Calicophoron</taxon>
    </lineage>
</organism>
<dbReference type="InterPro" id="IPR005677">
    <property type="entry name" value="Fum_hydII"/>
</dbReference>
<reference evidence="6" key="1">
    <citation type="submission" date="2024-06" db="EMBL/GenBank/DDBJ databases">
        <authorList>
            <person name="Liu X."/>
            <person name="Lenzi L."/>
            <person name="Haldenby T S."/>
            <person name="Uol C."/>
        </authorList>
    </citation>
    <scope>NUCLEOTIDE SEQUENCE</scope>
</reference>
<dbReference type="Proteomes" id="UP001497525">
    <property type="component" value="Unassembled WGS sequence"/>
</dbReference>
<dbReference type="InterPro" id="IPR020557">
    <property type="entry name" value="Fumarate_lyase_CS"/>
</dbReference>
<feature type="domain" description="Fumarate lyase N-terminal" evidence="4">
    <location>
        <begin position="20"/>
        <end position="367"/>
    </location>
</feature>
<protein>
    <recommendedName>
        <fullName evidence="2">fumarate hydratase</fullName>
        <ecNumber evidence="2">4.2.1.2</ecNumber>
    </recommendedName>
</protein>
<dbReference type="FunFam" id="1.20.200.10:FF:000001">
    <property type="entry name" value="Fumarate hydratase, mitochondrial"/>
    <property type="match status" value="1"/>
</dbReference>
<proteinExistence type="inferred from homology"/>
<comment type="similarity">
    <text evidence="1">Belongs to the class-II fumarase/aspartase family. Fumarase subfamily.</text>
</comment>
<evidence type="ECO:0000256" key="2">
    <source>
        <dbReference type="ARBA" id="ARBA00012921"/>
    </source>
</evidence>
<dbReference type="EMBL" id="CAXLJL010000889">
    <property type="protein sequence ID" value="CAL5141511.1"/>
    <property type="molecule type" value="Genomic_DNA"/>
</dbReference>
<dbReference type="Pfam" id="PF00206">
    <property type="entry name" value="Lyase_1"/>
    <property type="match status" value="1"/>
</dbReference>
<dbReference type="AlphaFoldDB" id="A0AAV2TZG5"/>
<dbReference type="FunFam" id="1.10.275.10:FF:000001">
    <property type="entry name" value="Fumarate hydratase, mitochondrial"/>
    <property type="match status" value="1"/>
</dbReference>
<dbReference type="PANTHER" id="PTHR11444">
    <property type="entry name" value="ASPARTATEAMMONIA/ARGININOSUCCINATE/ADENYLOSUCCINATE LYASE"/>
    <property type="match status" value="1"/>
</dbReference>
<dbReference type="GO" id="GO:0004333">
    <property type="term" value="F:fumarate hydratase activity"/>
    <property type="evidence" value="ECO:0007669"/>
    <property type="project" value="UniProtKB-EC"/>
</dbReference>
<dbReference type="HAMAP" id="MF_00743">
    <property type="entry name" value="FumaraseC"/>
    <property type="match status" value="1"/>
</dbReference>
<evidence type="ECO:0000256" key="1">
    <source>
        <dbReference type="ARBA" id="ARBA00009084"/>
    </source>
</evidence>
<dbReference type="EC" id="4.2.1.2" evidence="2"/>
<dbReference type="InterPro" id="IPR018951">
    <property type="entry name" value="Fumarase_C_C"/>
</dbReference>
<dbReference type="PRINTS" id="PR00145">
    <property type="entry name" value="ARGSUCLYASE"/>
</dbReference>
<dbReference type="FunFam" id="1.10.40.30:FF:000002">
    <property type="entry name" value="Fumarate hydratase class II"/>
    <property type="match status" value="1"/>
</dbReference>
<dbReference type="InterPro" id="IPR008948">
    <property type="entry name" value="L-Aspartase-like"/>
</dbReference>
<dbReference type="PRINTS" id="PR00149">
    <property type="entry name" value="FUMRATELYASE"/>
</dbReference>
<keyword evidence="3" id="KW-0456">Lyase</keyword>
<name>A0AAV2TZG5_CALDB</name>
<evidence type="ECO:0000259" key="5">
    <source>
        <dbReference type="Pfam" id="PF10415"/>
    </source>
</evidence>
<dbReference type="Gene3D" id="1.10.40.30">
    <property type="entry name" value="Fumarase/aspartase (C-terminal domain)"/>
    <property type="match status" value="1"/>
</dbReference>
<sequence>MQSTMEATGQKFRIMEDSMGKVEVPYDRLYGPQTERARRNFRICHERDKMPSQLIYALAMIKEVAAEINVKHESISQEQGEAIAMACVEVYSQKHDDEFPLSVWQTGSGTQTNMNVNEVIANRANEILTGSLDGKRVVHPNDHVNCGQSSNDIIPTAMNVAIALETAWRVIIALETLMEALQEKSDFLMDVVKIGRTHMQDAVPISVGQEISAYVFQLRQAVNFMKQTIPQVCQLAVGGTAVGTGLNCVEGFDKEICDGLTQLVGKRADKISPNGCRLMRLTFQPAENKFAALAAHDALVQLSGCFNTAATVLYKIANDFVLLSSGPNCGLGEYLLPPNEPGSSIMPGKVNPTQCESLNMVSLQVMGNHMTVSMAASRGQLQLNVYKPIIAMNMLHSCQLLHDASLSFTANCVRGLEVNRERIRQHLQNSVMLVTCLTPRIGYDNAAKIANLARSKNLTLRDAAILSKLITEEEYDETVRPEDMAFPFRSH</sequence>
<dbReference type="Gene3D" id="1.10.275.10">
    <property type="entry name" value="Fumarase/aspartase (N-terminal domain)"/>
    <property type="match status" value="1"/>
</dbReference>